<gene>
    <name evidence="13" type="primary">lpxC</name>
    <name evidence="13" type="ORF">ENS82_11760</name>
</gene>
<comment type="caution">
    <text evidence="13">The sequence shown here is derived from an EMBL/GenBank/DDBJ whole genome shotgun (WGS) entry which is preliminary data.</text>
</comment>
<comment type="function">
    <text evidence="2">Catalyzes the hydrolysis of UDP-3-O-myristoyl-N-acetylglucosamine to form UDP-3-O-myristoylglucosamine and acetate, the committed step in lipid A biosynthesis.</text>
</comment>
<dbReference type="Gene3D" id="3.30.230.20">
    <property type="entry name" value="lpxc deacetylase, domain 1"/>
    <property type="match status" value="1"/>
</dbReference>
<evidence type="ECO:0000256" key="8">
    <source>
        <dbReference type="ARBA" id="ARBA00022801"/>
    </source>
</evidence>
<dbReference type="EMBL" id="DSWI01000027">
    <property type="protein sequence ID" value="HFG21362.1"/>
    <property type="molecule type" value="Genomic_DNA"/>
</dbReference>
<comment type="catalytic activity">
    <reaction evidence="11">
        <text>a UDP-3-O-[(3R)-3-hydroxyacyl]-N-acetyl-alpha-D-glucosamine + H2O = a UDP-3-O-[(3R)-3-hydroxyacyl]-alpha-D-glucosamine + acetate</text>
        <dbReference type="Rhea" id="RHEA:67816"/>
        <dbReference type="ChEBI" id="CHEBI:15377"/>
        <dbReference type="ChEBI" id="CHEBI:30089"/>
        <dbReference type="ChEBI" id="CHEBI:137740"/>
        <dbReference type="ChEBI" id="CHEBI:173225"/>
        <dbReference type="EC" id="3.5.1.108"/>
    </reaction>
</comment>
<dbReference type="AlphaFoldDB" id="A0A7C3HSZ1"/>
<evidence type="ECO:0000256" key="5">
    <source>
        <dbReference type="ARBA" id="ARBA00022516"/>
    </source>
</evidence>
<evidence type="ECO:0000256" key="9">
    <source>
        <dbReference type="ARBA" id="ARBA00022833"/>
    </source>
</evidence>
<dbReference type="GO" id="GO:0103117">
    <property type="term" value="F:UDP-3-O-acyl-N-acetylglucosamine deacetylase activity"/>
    <property type="evidence" value="ECO:0007669"/>
    <property type="project" value="UniProtKB-UniRule"/>
</dbReference>
<evidence type="ECO:0000256" key="4">
    <source>
        <dbReference type="ARBA" id="ARBA00012745"/>
    </source>
</evidence>
<dbReference type="EC" id="3.5.1.108" evidence="4 12"/>
<dbReference type="InterPro" id="IPR015870">
    <property type="entry name" value="UDP-acyl_N-AcGlcN_deAcase_N"/>
</dbReference>
<organism evidence="13">
    <name type="scientific">Meiothermus ruber</name>
    <dbReference type="NCBI Taxonomy" id="277"/>
    <lineage>
        <taxon>Bacteria</taxon>
        <taxon>Thermotogati</taxon>
        <taxon>Deinococcota</taxon>
        <taxon>Deinococci</taxon>
        <taxon>Thermales</taxon>
        <taxon>Thermaceae</taxon>
        <taxon>Meiothermus</taxon>
    </lineage>
</organism>
<evidence type="ECO:0000256" key="2">
    <source>
        <dbReference type="ARBA" id="ARBA00002923"/>
    </source>
</evidence>
<keyword evidence="10" id="KW-0443">Lipid metabolism</keyword>
<keyword evidence="6" id="KW-0441">Lipid A biosynthesis</keyword>
<dbReference type="InterPro" id="IPR020568">
    <property type="entry name" value="Ribosomal_Su5_D2-typ_SF"/>
</dbReference>
<dbReference type="PANTHER" id="PTHR33694">
    <property type="entry name" value="UDP-3-O-ACYL-N-ACETYLGLUCOSAMINE DEACETYLASE 1, MITOCHONDRIAL-RELATED"/>
    <property type="match status" value="1"/>
</dbReference>
<evidence type="ECO:0000256" key="7">
    <source>
        <dbReference type="ARBA" id="ARBA00022723"/>
    </source>
</evidence>
<sequence>MMVRGTGLHSGEPGTVRFHPAEGPVRFWLGGLELRPLASSVVDTARCTVLGRDNLRLMTVEHLLAALFIRGIWEGLVIEVTGPEIPILDGSAQEWLAALEGIPALGPEAVRLSGAVRVEEGRSSVLAQPGEQFALTTTILFPHPRIGYQQVQCPPTPLEALAPARTFGFLHEVEALRAQGLIQGASLENALVFSEYGLVNTPRMLHEPVYHKALDFLGDLYLAGRPYQGQFVAHRASHRLHVELARLLEATPSL</sequence>
<dbReference type="InterPro" id="IPR004463">
    <property type="entry name" value="UDP-acyl_GlcNac_deAcase"/>
</dbReference>
<dbReference type="SUPFAM" id="SSF54211">
    <property type="entry name" value="Ribosomal protein S5 domain 2-like"/>
    <property type="match status" value="2"/>
</dbReference>
<evidence type="ECO:0000256" key="12">
    <source>
        <dbReference type="NCBIfam" id="TIGR00325"/>
    </source>
</evidence>
<keyword evidence="5" id="KW-0444">Lipid biosynthesis</keyword>
<keyword evidence="8 13" id="KW-0378">Hydrolase</keyword>
<dbReference type="NCBIfam" id="TIGR00325">
    <property type="entry name" value="lpxC"/>
    <property type="match status" value="1"/>
</dbReference>
<dbReference type="Pfam" id="PF03331">
    <property type="entry name" value="LpxC"/>
    <property type="match status" value="1"/>
</dbReference>
<accession>A0A7C3HSZ1</accession>
<dbReference type="GO" id="GO:0016020">
    <property type="term" value="C:membrane"/>
    <property type="evidence" value="ECO:0007669"/>
    <property type="project" value="GOC"/>
</dbReference>
<reference evidence="13" key="1">
    <citation type="journal article" date="2020" name="mSystems">
        <title>Genome- and Community-Level Interaction Insights into Carbon Utilization and Element Cycling Functions of Hydrothermarchaeota in Hydrothermal Sediment.</title>
        <authorList>
            <person name="Zhou Z."/>
            <person name="Liu Y."/>
            <person name="Xu W."/>
            <person name="Pan J."/>
            <person name="Luo Z.H."/>
            <person name="Li M."/>
        </authorList>
    </citation>
    <scope>NUCLEOTIDE SEQUENCE [LARGE SCALE GENOMIC DNA]</scope>
    <source>
        <strain evidence="13">SpSt-524</strain>
    </source>
</reference>
<evidence type="ECO:0000256" key="6">
    <source>
        <dbReference type="ARBA" id="ARBA00022556"/>
    </source>
</evidence>
<dbReference type="GO" id="GO:0009245">
    <property type="term" value="P:lipid A biosynthetic process"/>
    <property type="evidence" value="ECO:0007669"/>
    <property type="project" value="UniProtKB-UniRule"/>
</dbReference>
<evidence type="ECO:0000256" key="3">
    <source>
        <dbReference type="ARBA" id="ARBA00005002"/>
    </source>
</evidence>
<evidence type="ECO:0000256" key="11">
    <source>
        <dbReference type="ARBA" id="ARBA00024535"/>
    </source>
</evidence>
<keyword evidence="9" id="KW-0862">Zinc</keyword>
<comment type="pathway">
    <text evidence="3">Glycolipid biosynthesis; lipid IV(A) biosynthesis; lipid IV(A) from (3R)-3-hydroxytetradecanoyl-[acyl-carrier-protein] and UDP-N-acetyl-alpha-D-glucosamine: step 2/6.</text>
</comment>
<dbReference type="PANTHER" id="PTHR33694:SF1">
    <property type="entry name" value="UDP-3-O-ACYL-N-ACETYLGLUCOSAMINE DEACETYLASE 1, MITOCHONDRIAL-RELATED"/>
    <property type="match status" value="1"/>
</dbReference>
<comment type="cofactor">
    <cofactor evidence="1">
        <name>Zn(2+)</name>
        <dbReference type="ChEBI" id="CHEBI:29105"/>
    </cofactor>
</comment>
<dbReference type="InterPro" id="IPR011334">
    <property type="entry name" value="UDP-acyl_GlcNac_deAcase_C"/>
</dbReference>
<evidence type="ECO:0000313" key="13">
    <source>
        <dbReference type="EMBL" id="HFG21362.1"/>
    </source>
</evidence>
<dbReference type="GO" id="GO:0046872">
    <property type="term" value="F:metal ion binding"/>
    <property type="evidence" value="ECO:0007669"/>
    <property type="project" value="UniProtKB-KW"/>
</dbReference>
<proteinExistence type="predicted"/>
<keyword evidence="7" id="KW-0479">Metal-binding</keyword>
<dbReference type="UniPathway" id="UPA00359">
    <property type="reaction ID" value="UER00478"/>
</dbReference>
<evidence type="ECO:0000256" key="1">
    <source>
        <dbReference type="ARBA" id="ARBA00001947"/>
    </source>
</evidence>
<dbReference type="Gene3D" id="3.30.1700.10">
    <property type="entry name" value="lpxc deacetylase, domain 2"/>
    <property type="match status" value="1"/>
</dbReference>
<evidence type="ECO:0000256" key="10">
    <source>
        <dbReference type="ARBA" id="ARBA00023098"/>
    </source>
</evidence>
<dbReference type="RefSeq" id="WP_409656710.1">
    <property type="nucleotide sequence ID" value="NZ_JBKBUW010000032.1"/>
</dbReference>
<protein>
    <recommendedName>
        <fullName evidence="4 12">UDP-3-O-acyl-N-acetylglucosamine deacetylase</fullName>
        <ecNumber evidence="4 12">3.5.1.108</ecNumber>
    </recommendedName>
</protein>
<name>A0A7C3HSZ1_MEIRU</name>